<dbReference type="InterPro" id="IPR038729">
    <property type="entry name" value="Rad50/SbcC_AAA"/>
</dbReference>
<protein>
    <recommendedName>
        <fullName evidence="2 8">DNA repair protein RecN</fullName>
    </recommendedName>
    <alternativeName>
        <fullName evidence="7 8">Recombination protein N</fullName>
    </alternativeName>
</protein>
<evidence type="ECO:0000256" key="8">
    <source>
        <dbReference type="PIRNR" id="PIRNR003128"/>
    </source>
</evidence>
<dbReference type="RefSeq" id="WP_244386451.1">
    <property type="nucleotide sequence ID" value="NZ_AP025564.1"/>
</dbReference>
<keyword evidence="9" id="KW-0175">Coiled coil</keyword>
<evidence type="ECO:0000256" key="9">
    <source>
        <dbReference type="SAM" id="Coils"/>
    </source>
</evidence>
<dbReference type="NCBIfam" id="TIGR00634">
    <property type="entry name" value="recN"/>
    <property type="match status" value="1"/>
</dbReference>
<feature type="domain" description="Rad50/SbcC-type AAA" evidence="11">
    <location>
        <begin position="4"/>
        <end position="52"/>
    </location>
</feature>
<keyword evidence="6 8" id="KW-0234">DNA repair</keyword>
<dbReference type="InterPro" id="IPR027417">
    <property type="entry name" value="P-loop_NTPase"/>
</dbReference>
<dbReference type="PANTHER" id="PTHR11059">
    <property type="entry name" value="DNA REPAIR PROTEIN RECN"/>
    <property type="match status" value="1"/>
</dbReference>
<accession>A0ABN6MGX3</accession>
<evidence type="ECO:0000256" key="1">
    <source>
        <dbReference type="ARBA" id="ARBA00009441"/>
    </source>
</evidence>
<evidence type="ECO:0000256" key="5">
    <source>
        <dbReference type="ARBA" id="ARBA00022840"/>
    </source>
</evidence>
<keyword evidence="5" id="KW-0067">ATP-binding</keyword>
<proteinExistence type="inferred from homology"/>
<sequence length="572" mass="60035">MIDEIHVQNVALIREAHLVPARGLTVLTGETGAGKTALLSALKLLCGERADAGYVREGSSSLLVEGRLFCGDDLDGTVVSRKVGSDGRSRVSIDGSLASVGELASRVGSTVDLCGQHEHQRLLRQQTHVGMLDAWAAESIGAALAAYREAFSKAQAAAAELERVEEAGQASSAKLDEARFVLQRIDEINPVEGEYEELANTLAKAEHAESLARAADTAHAALAGESGAIDAVSAAAAALDSMSAVDDQFGAQAASLREATYVLEDVAREALAYRDSIEYDPDTLAENQDRMGALQGLMRAFGPRIEDVLARRDEAADLVSLVDDSAERVRRARAEAEKAESELAEAANALDEARREAAPRFAQAVSRQMARLEMGGASIECSLERQARGQWTKTGPSRFEFLFRPAEGLAARPLARIASGGEVSRVMLAIKVVLGETDEVETLVFDEVDAGVGGATAVALAAVLADLAKTHQVIVVTHLPQVAVMGDAHYLVAKQGDAGAPIPRVEGQSGDRDTGGQGASDGSSGGLSVPETVLVSLEGEARVAEVARMLSGDASETSLAHAAEMLARGDRR</sequence>
<keyword evidence="13" id="KW-1185">Reference proteome</keyword>
<feature type="region of interest" description="Disordered" evidence="10">
    <location>
        <begin position="499"/>
        <end position="531"/>
    </location>
</feature>
<evidence type="ECO:0000256" key="7">
    <source>
        <dbReference type="ARBA" id="ARBA00033408"/>
    </source>
</evidence>
<feature type="compositionally biased region" description="Gly residues" evidence="10">
    <location>
        <begin position="515"/>
        <end position="525"/>
    </location>
</feature>
<organism evidence="12 13">
    <name type="scientific">Raoultibacter timonensis</name>
    <dbReference type="NCBI Taxonomy" id="1907662"/>
    <lineage>
        <taxon>Bacteria</taxon>
        <taxon>Bacillati</taxon>
        <taxon>Actinomycetota</taxon>
        <taxon>Coriobacteriia</taxon>
        <taxon>Eggerthellales</taxon>
        <taxon>Eggerthellaceae</taxon>
        <taxon>Raoultibacter</taxon>
    </lineage>
</organism>
<dbReference type="PIRSF" id="PIRSF003128">
    <property type="entry name" value="RecN"/>
    <property type="match status" value="1"/>
</dbReference>
<dbReference type="InterPro" id="IPR004604">
    <property type="entry name" value="DNA_recomb/repair_RecN"/>
</dbReference>
<evidence type="ECO:0000256" key="4">
    <source>
        <dbReference type="ARBA" id="ARBA00022763"/>
    </source>
</evidence>
<evidence type="ECO:0000256" key="10">
    <source>
        <dbReference type="SAM" id="MobiDB-lite"/>
    </source>
</evidence>
<evidence type="ECO:0000256" key="6">
    <source>
        <dbReference type="ARBA" id="ARBA00023204"/>
    </source>
</evidence>
<dbReference type="PANTHER" id="PTHR11059:SF0">
    <property type="entry name" value="DNA REPAIR PROTEIN RECN"/>
    <property type="match status" value="1"/>
</dbReference>
<evidence type="ECO:0000313" key="12">
    <source>
        <dbReference type="EMBL" id="BDE97255.1"/>
    </source>
</evidence>
<feature type="coiled-coil region" evidence="9">
    <location>
        <begin position="322"/>
        <end position="356"/>
    </location>
</feature>
<dbReference type="EMBL" id="AP025564">
    <property type="protein sequence ID" value="BDE97255.1"/>
    <property type="molecule type" value="Genomic_DNA"/>
</dbReference>
<evidence type="ECO:0000313" key="13">
    <source>
        <dbReference type="Proteomes" id="UP001320544"/>
    </source>
</evidence>
<evidence type="ECO:0000256" key="3">
    <source>
        <dbReference type="ARBA" id="ARBA00022741"/>
    </source>
</evidence>
<evidence type="ECO:0000256" key="2">
    <source>
        <dbReference type="ARBA" id="ARBA00021315"/>
    </source>
</evidence>
<dbReference type="Proteomes" id="UP001320544">
    <property type="component" value="Chromosome"/>
</dbReference>
<keyword evidence="4 8" id="KW-0227">DNA damage</keyword>
<gene>
    <name evidence="12" type="primary">recN</name>
    <name evidence="12" type="ORF">CE91St30_25880</name>
</gene>
<dbReference type="SUPFAM" id="SSF52540">
    <property type="entry name" value="P-loop containing nucleoside triphosphate hydrolases"/>
    <property type="match status" value="1"/>
</dbReference>
<name>A0ABN6MGX3_9ACTN</name>
<comment type="function">
    <text evidence="8">May be involved in recombinational repair of damaged DNA.</text>
</comment>
<comment type="similarity">
    <text evidence="1 8">Belongs to the RecN family.</text>
</comment>
<reference evidence="12 13" key="1">
    <citation type="submission" date="2022-01" db="EMBL/GenBank/DDBJ databases">
        <title>Novel bile acid biosynthetic pathways are enriched in the microbiome of centenarians.</title>
        <authorList>
            <person name="Sato Y."/>
            <person name="Atarashi K."/>
            <person name="Plichta R.D."/>
            <person name="Arai Y."/>
            <person name="Sasajima S."/>
            <person name="Kearney M.S."/>
            <person name="Suda W."/>
            <person name="Takeshita K."/>
            <person name="Sasaki T."/>
            <person name="Okamoto S."/>
            <person name="Skelly N.A."/>
            <person name="Okamura Y."/>
            <person name="Vlamakis H."/>
            <person name="Li Y."/>
            <person name="Tanoue T."/>
            <person name="Takei H."/>
            <person name="Nittono H."/>
            <person name="Narushima S."/>
            <person name="Irie J."/>
            <person name="Itoh H."/>
            <person name="Moriya K."/>
            <person name="Sugiura Y."/>
            <person name="Suematsu M."/>
            <person name="Moritoki N."/>
            <person name="Shibata S."/>
            <person name="Littman R.D."/>
            <person name="Fischbach A.M."/>
            <person name="Uwamino Y."/>
            <person name="Inoue T."/>
            <person name="Honda A."/>
            <person name="Hattori M."/>
            <person name="Murai T."/>
            <person name="Xavier J.R."/>
            <person name="Hirose N."/>
            <person name="Honda K."/>
        </authorList>
    </citation>
    <scope>NUCLEOTIDE SEQUENCE [LARGE SCALE GENOMIC DNA]</scope>
    <source>
        <strain evidence="12 13">CE91-St30</strain>
    </source>
</reference>
<dbReference type="Gene3D" id="3.40.50.300">
    <property type="entry name" value="P-loop containing nucleotide triphosphate hydrolases"/>
    <property type="match status" value="2"/>
</dbReference>
<dbReference type="Pfam" id="PF13476">
    <property type="entry name" value="AAA_23"/>
    <property type="match status" value="1"/>
</dbReference>
<evidence type="ECO:0000259" key="11">
    <source>
        <dbReference type="Pfam" id="PF13476"/>
    </source>
</evidence>
<keyword evidence="3" id="KW-0547">Nucleotide-binding</keyword>